<dbReference type="InterPro" id="IPR037523">
    <property type="entry name" value="VOC_core"/>
</dbReference>
<dbReference type="InterPro" id="IPR051785">
    <property type="entry name" value="MMCE/EMCE_epimerase"/>
</dbReference>
<dbReference type="Pfam" id="PF13669">
    <property type="entry name" value="Glyoxalase_4"/>
    <property type="match status" value="1"/>
</dbReference>
<name>A0A1V0U0T2_9ACTN</name>
<reference evidence="3 4" key="1">
    <citation type="submission" date="2017-04" db="EMBL/GenBank/DDBJ databases">
        <title>Complete Genome Sequence of Streptomyces gilvosporeus F607, a Capable Producer of Natamycin.</title>
        <authorList>
            <person name="Zong G."/>
            <person name="Zhong C."/>
            <person name="Fu J."/>
            <person name="Qin R."/>
            <person name="Cao G."/>
        </authorList>
    </citation>
    <scope>NUCLEOTIDE SEQUENCE [LARGE SCALE GENOMIC DNA]</scope>
    <source>
        <strain evidence="3 4">F607</strain>
    </source>
</reference>
<dbReference type="GO" id="GO:0004493">
    <property type="term" value="F:methylmalonyl-CoA epimerase activity"/>
    <property type="evidence" value="ECO:0007669"/>
    <property type="project" value="TreeGrafter"/>
</dbReference>
<evidence type="ECO:0000313" key="4">
    <source>
        <dbReference type="Proteomes" id="UP000192726"/>
    </source>
</evidence>
<dbReference type="GO" id="GO:0046491">
    <property type="term" value="P:L-methylmalonyl-CoA metabolic process"/>
    <property type="evidence" value="ECO:0007669"/>
    <property type="project" value="TreeGrafter"/>
</dbReference>
<evidence type="ECO:0000259" key="2">
    <source>
        <dbReference type="PROSITE" id="PS51819"/>
    </source>
</evidence>
<keyword evidence="4" id="KW-1185">Reference proteome</keyword>
<dbReference type="STRING" id="553510.B1H19_35565"/>
<dbReference type="KEGG" id="sgv:B1H19_35565"/>
<dbReference type="PROSITE" id="PS51819">
    <property type="entry name" value="VOC"/>
    <property type="match status" value="1"/>
</dbReference>
<proteinExistence type="predicted"/>
<dbReference type="PANTHER" id="PTHR43048:SF3">
    <property type="entry name" value="METHYLMALONYL-COA EPIMERASE, MITOCHONDRIAL"/>
    <property type="match status" value="1"/>
</dbReference>
<accession>A0A1V0U0T2</accession>
<evidence type="ECO:0000313" key="3">
    <source>
        <dbReference type="EMBL" id="ARF58793.1"/>
    </source>
</evidence>
<sequence length="151" mass="16610">MAPRSSPPATQRSIVLKRIDHIGVIVDDLFRAKKFLESLGMTLHLEREIPERQVKAAFYDVGDGARIELIEPTSPEARERRLGQGNKARIEHIAVETDDDIDTVIAAVRGLGVDFVAPQPVAIDGNLNAFTRPHTSEGIQFQFVERGAATA</sequence>
<dbReference type="PANTHER" id="PTHR43048">
    <property type="entry name" value="METHYLMALONYL-COA EPIMERASE"/>
    <property type="match status" value="1"/>
</dbReference>
<dbReference type="EMBL" id="CP020569">
    <property type="protein sequence ID" value="ARF58793.1"/>
    <property type="molecule type" value="Genomic_DNA"/>
</dbReference>
<dbReference type="GO" id="GO:0046872">
    <property type="term" value="F:metal ion binding"/>
    <property type="evidence" value="ECO:0007669"/>
    <property type="project" value="UniProtKB-KW"/>
</dbReference>
<dbReference type="Proteomes" id="UP000192726">
    <property type="component" value="Chromosome"/>
</dbReference>
<evidence type="ECO:0000256" key="1">
    <source>
        <dbReference type="ARBA" id="ARBA00022723"/>
    </source>
</evidence>
<feature type="domain" description="VOC" evidence="2">
    <location>
        <begin position="18"/>
        <end position="146"/>
    </location>
</feature>
<dbReference type="InterPro" id="IPR029068">
    <property type="entry name" value="Glyas_Bleomycin-R_OHBP_Dase"/>
</dbReference>
<organism evidence="3 4">
    <name type="scientific">Streptomyces gilvosporeus</name>
    <dbReference type="NCBI Taxonomy" id="553510"/>
    <lineage>
        <taxon>Bacteria</taxon>
        <taxon>Bacillati</taxon>
        <taxon>Actinomycetota</taxon>
        <taxon>Actinomycetes</taxon>
        <taxon>Kitasatosporales</taxon>
        <taxon>Streptomycetaceae</taxon>
        <taxon>Streptomyces</taxon>
    </lineage>
</organism>
<dbReference type="AlphaFoldDB" id="A0A1V0U0T2"/>
<keyword evidence="1" id="KW-0479">Metal-binding</keyword>
<dbReference type="SUPFAM" id="SSF54593">
    <property type="entry name" value="Glyoxalase/Bleomycin resistance protein/Dihydroxybiphenyl dioxygenase"/>
    <property type="match status" value="1"/>
</dbReference>
<protein>
    <recommendedName>
        <fullName evidence="2">VOC domain-containing protein</fullName>
    </recommendedName>
</protein>
<gene>
    <name evidence="3" type="ORF">B1H19_35565</name>
</gene>
<dbReference type="Gene3D" id="3.10.180.10">
    <property type="entry name" value="2,3-Dihydroxybiphenyl 1,2-Dioxygenase, domain 1"/>
    <property type="match status" value="1"/>
</dbReference>